<evidence type="ECO:0000256" key="5">
    <source>
        <dbReference type="ARBA" id="ARBA00022801"/>
    </source>
</evidence>
<dbReference type="GO" id="GO:0071586">
    <property type="term" value="P:CAAX-box protein processing"/>
    <property type="evidence" value="ECO:0007669"/>
    <property type="project" value="InterPro"/>
</dbReference>
<dbReference type="GO" id="GO:0046872">
    <property type="term" value="F:metal ion binding"/>
    <property type="evidence" value="ECO:0007669"/>
    <property type="project" value="UniProtKB-KW"/>
</dbReference>
<feature type="transmembrane region" description="Helical" evidence="14">
    <location>
        <begin position="64"/>
        <end position="90"/>
    </location>
</feature>
<evidence type="ECO:0000256" key="14">
    <source>
        <dbReference type="SAM" id="Phobius"/>
    </source>
</evidence>
<feature type="domain" description="CAAX prenyl protease 1 N-terminal" evidence="16">
    <location>
        <begin position="26"/>
        <end position="203"/>
    </location>
</feature>
<evidence type="ECO:0000256" key="4">
    <source>
        <dbReference type="ARBA" id="ARBA00022723"/>
    </source>
</evidence>
<reference evidence="17" key="1">
    <citation type="journal article" date="2018" name="Int. J. Syst. Evol. Microbiol.">
        <title>Carboxylicivirga sediminis sp. nov., isolated from coastal sediment.</title>
        <authorList>
            <person name="Wang F.Q."/>
            <person name="Ren L.H."/>
            <person name="Zou R.J."/>
            <person name="Sun Y.Z."/>
            <person name="Liu X.J."/>
            <person name="Jiang F."/>
            <person name="Liu L.J."/>
        </authorList>
    </citation>
    <scope>NUCLEOTIDE SEQUENCE</scope>
    <source>
        <strain evidence="17">JR1</strain>
    </source>
</reference>
<keyword evidence="2 13" id="KW-0645">Protease</keyword>
<keyword evidence="6" id="KW-0256">Endoplasmic reticulum</keyword>
<evidence type="ECO:0000256" key="10">
    <source>
        <dbReference type="ARBA" id="ARBA00023136"/>
    </source>
</evidence>
<feature type="binding site" evidence="12">
    <location>
        <position position="354"/>
    </location>
    <ligand>
        <name>Zn(2+)</name>
        <dbReference type="ChEBI" id="CHEBI:29105"/>
        <note>catalytic</note>
    </ligand>
</feature>
<dbReference type="RefSeq" id="WP_212191061.1">
    <property type="nucleotide sequence ID" value="NZ_JAGTAR010000016.1"/>
</dbReference>
<keyword evidence="7 12" id="KW-0862">Zinc</keyword>
<keyword evidence="18" id="KW-1185">Reference proteome</keyword>
<keyword evidence="8 14" id="KW-1133">Transmembrane helix</keyword>
<sequence length="415" mass="46500">MNSEQIFYIIIGIVSTQFIFEQWLDYLNHKRVSAVIPKELEGIYNEEQYAKQQNYKKANYSFGLVSDVLSFIVMLAMLFLGGFALIHRWVEALSDSVIMQSLLFFAIIGLGSSIISLPFSIYGTFVIEERFGFNKTSPKTFVLDLIKSMLLSVVIGGPLMALIIWLYTIAGDSFWLYAWMVISGFTVFMTMFYTSVILPLFNKQTPLEAGELREAIETFSNKAGFKLDNIFVMDGSKRSTKANAFFSGLGSRKRIVLYDTLINDLSTEEIVAVLAHEVGHYKLKHTLWGTIIGVLQMGIILFVFGLVVGNPLLSQALGVTEPNFHMGLLVFGILYTPVSFLTGIIMSVLSRKNEYAADAFANSFGLGKALINGLKTISSNALSNLTPHRLYVFFHYSHPPLLQRIRAINNSETVK</sequence>
<accession>A0A941F4C0</accession>
<evidence type="ECO:0000313" key="17">
    <source>
        <dbReference type="EMBL" id="MBR8536197.1"/>
    </source>
</evidence>
<dbReference type="InterPro" id="IPR001915">
    <property type="entry name" value="Peptidase_M48"/>
</dbReference>
<evidence type="ECO:0000256" key="8">
    <source>
        <dbReference type="ARBA" id="ARBA00022989"/>
    </source>
</evidence>
<evidence type="ECO:0000259" key="16">
    <source>
        <dbReference type="Pfam" id="PF16491"/>
    </source>
</evidence>
<dbReference type="InterPro" id="IPR027057">
    <property type="entry name" value="CAXX_Prtase_1"/>
</dbReference>
<name>A0A941F4C0_9BACT</name>
<dbReference type="AlphaFoldDB" id="A0A941F4C0"/>
<keyword evidence="9 13" id="KW-0482">Metalloprotease</keyword>
<keyword evidence="4 12" id="KW-0479">Metal-binding</keyword>
<feature type="transmembrane region" description="Helical" evidence="14">
    <location>
        <begin position="148"/>
        <end position="170"/>
    </location>
</feature>
<dbReference type="CDD" id="cd07343">
    <property type="entry name" value="M48A_Zmpste24p_like"/>
    <property type="match status" value="1"/>
</dbReference>
<evidence type="ECO:0000256" key="6">
    <source>
        <dbReference type="ARBA" id="ARBA00022824"/>
    </source>
</evidence>
<gene>
    <name evidence="17" type="ORF">KDU71_11565</name>
</gene>
<comment type="cofactor">
    <cofactor evidence="12 13">
        <name>Zn(2+)</name>
        <dbReference type="ChEBI" id="CHEBI:29105"/>
    </cofactor>
    <text evidence="12 13">Binds 1 zinc ion per subunit.</text>
</comment>
<dbReference type="FunFam" id="3.30.2010.10:FF:000002">
    <property type="entry name" value="CAAX prenyl protease"/>
    <property type="match status" value="1"/>
</dbReference>
<dbReference type="InterPro" id="IPR032456">
    <property type="entry name" value="Peptidase_M48_N"/>
</dbReference>
<feature type="domain" description="Peptidase M48" evidence="15">
    <location>
        <begin position="206"/>
        <end position="410"/>
    </location>
</feature>
<evidence type="ECO:0000256" key="7">
    <source>
        <dbReference type="ARBA" id="ARBA00022833"/>
    </source>
</evidence>
<evidence type="ECO:0000256" key="12">
    <source>
        <dbReference type="PIRSR" id="PIRSR627057-2"/>
    </source>
</evidence>
<evidence type="ECO:0000259" key="15">
    <source>
        <dbReference type="Pfam" id="PF01435"/>
    </source>
</evidence>
<dbReference type="EMBL" id="JAGTAR010000016">
    <property type="protein sequence ID" value="MBR8536197.1"/>
    <property type="molecule type" value="Genomic_DNA"/>
</dbReference>
<comment type="caution">
    <text evidence="17">The sequence shown here is derived from an EMBL/GenBank/DDBJ whole genome shotgun (WGS) entry which is preliminary data.</text>
</comment>
<comment type="similarity">
    <text evidence="13">Belongs to the peptidase M48 family.</text>
</comment>
<evidence type="ECO:0000256" key="9">
    <source>
        <dbReference type="ARBA" id="ARBA00023049"/>
    </source>
</evidence>
<dbReference type="Gene3D" id="3.30.2010.10">
    <property type="entry name" value="Metalloproteases ('zincins'), catalytic domain"/>
    <property type="match status" value="1"/>
</dbReference>
<keyword evidence="10 14" id="KW-0472">Membrane</keyword>
<feature type="active site" description="Proton donor" evidence="11">
    <location>
        <position position="358"/>
    </location>
</feature>
<comment type="subcellular location">
    <subcellularLocation>
        <location evidence="1">Endoplasmic reticulum membrane</location>
        <topology evidence="1">Multi-pass membrane protein</topology>
    </subcellularLocation>
</comment>
<feature type="binding site" evidence="12">
    <location>
        <position position="280"/>
    </location>
    <ligand>
        <name>Zn(2+)</name>
        <dbReference type="ChEBI" id="CHEBI:29105"/>
        <note>catalytic</note>
    </ligand>
</feature>
<feature type="transmembrane region" description="Helical" evidence="14">
    <location>
        <begin position="102"/>
        <end position="127"/>
    </location>
</feature>
<evidence type="ECO:0000256" key="1">
    <source>
        <dbReference type="ARBA" id="ARBA00004477"/>
    </source>
</evidence>
<organism evidence="17 18">
    <name type="scientific">Carboxylicivirga sediminis</name>
    <dbReference type="NCBI Taxonomy" id="2006564"/>
    <lineage>
        <taxon>Bacteria</taxon>
        <taxon>Pseudomonadati</taxon>
        <taxon>Bacteroidota</taxon>
        <taxon>Bacteroidia</taxon>
        <taxon>Marinilabiliales</taxon>
        <taxon>Marinilabiliaceae</taxon>
        <taxon>Carboxylicivirga</taxon>
    </lineage>
</organism>
<keyword evidence="3 14" id="KW-0812">Transmembrane</keyword>
<dbReference type="Proteomes" id="UP000679220">
    <property type="component" value="Unassembled WGS sequence"/>
</dbReference>
<keyword evidence="5 13" id="KW-0378">Hydrolase</keyword>
<feature type="binding site" evidence="12">
    <location>
        <position position="276"/>
    </location>
    <ligand>
        <name>Zn(2+)</name>
        <dbReference type="ChEBI" id="CHEBI:29105"/>
        <note>catalytic</note>
    </ligand>
</feature>
<evidence type="ECO:0000256" key="2">
    <source>
        <dbReference type="ARBA" id="ARBA00022670"/>
    </source>
</evidence>
<dbReference type="GO" id="GO:0004222">
    <property type="term" value="F:metalloendopeptidase activity"/>
    <property type="evidence" value="ECO:0007669"/>
    <property type="project" value="InterPro"/>
</dbReference>
<feature type="transmembrane region" description="Helical" evidence="14">
    <location>
        <begin position="328"/>
        <end position="349"/>
    </location>
</feature>
<dbReference type="PANTHER" id="PTHR10120">
    <property type="entry name" value="CAAX PRENYL PROTEASE 1"/>
    <property type="match status" value="1"/>
</dbReference>
<evidence type="ECO:0000256" key="11">
    <source>
        <dbReference type="PIRSR" id="PIRSR627057-1"/>
    </source>
</evidence>
<dbReference type="Pfam" id="PF01435">
    <property type="entry name" value="Peptidase_M48"/>
    <property type="match status" value="1"/>
</dbReference>
<proteinExistence type="inferred from homology"/>
<feature type="transmembrane region" description="Helical" evidence="14">
    <location>
        <begin position="287"/>
        <end position="308"/>
    </location>
</feature>
<feature type="transmembrane region" description="Helical" evidence="14">
    <location>
        <begin position="176"/>
        <end position="201"/>
    </location>
</feature>
<protein>
    <submittedName>
        <fullName evidence="17">M48 family metallopeptidase</fullName>
    </submittedName>
</protein>
<dbReference type="Pfam" id="PF16491">
    <property type="entry name" value="Peptidase_M48_N"/>
    <property type="match status" value="1"/>
</dbReference>
<evidence type="ECO:0000313" key="18">
    <source>
        <dbReference type="Proteomes" id="UP000679220"/>
    </source>
</evidence>
<reference evidence="17" key="2">
    <citation type="submission" date="2021-04" db="EMBL/GenBank/DDBJ databases">
        <authorList>
            <person name="Zhang T."/>
            <person name="Zhang Y."/>
            <person name="Lu D."/>
            <person name="Zuo D."/>
            <person name="Du Z."/>
        </authorList>
    </citation>
    <scope>NUCLEOTIDE SEQUENCE</scope>
    <source>
        <strain evidence="17">JR1</strain>
    </source>
</reference>
<evidence type="ECO:0000256" key="13">
    <source>
        <dbReference type="RuleBase" id="RU003983"/>
    </source>
</evidence>
<evidence type="ECO:0000256" key="3">
    <source>
        <dbReference type="ARBA" id="ARBA00022692"/>
    </source>
</evidence>
<feature type="active site" evidence="11">
    <location>
        <position position="277"/>
    </location>
</feature>